<dbReference type="Gene3D" id="3.40.50.1820">
    <property type="entry name" value="alpha/beta hydrolase"/>
    <property type="match status" value="1"/>
</dbReference>
<dbReference type="InterPro" id="IPR029058">
    <property type="entry name" value="AB_hydrolase_fold"/>
</dbReference>
<evidence type="ECO:0000313" key="4">
    <source>
        <dbReference type="Proteomes" id="UP001197378"/>
    </source>
</evidence>
<evidence type="ECO:0000259" key="2">
    <source>
        <dbReference type="Pfam" id="PF00561"/>
    </source>
</evidence>
<dbReference type="Pfam" id="PF00561">
    <property type="entry name" value="Abhydrolase_1"/>
    <property type="match status" value="1"/>
</dbReference>
<proteinExistence type="inferred from homology"/>
<accession>A0AAE2YPU9</accession>
<comment type="similarity">
    <text evidence="1">Belongs to the AB hydrolase superfamily.</text>
</comment>
<gene>
    <name evidence="3" type="ORF">HFQ13_07465</name>
</gene>
<feature type="domain" description="AB hydrolase-1" evidence="2">
    <location>
        <begin position="42"/>
        <end position="204"/>
    </location>
</feature>
<dbReference type="SUPFAM" id="SSF53474">
    <property type="entry name" value="alpha/beta-Hydrolases"/>
    <property type="match status" value="1"/>
</dbReference>
<keyword evidence="4" id="KW-1185">Reference proteome</keyword>
<keyword evidence="3" id="KW-0378">Hydrolase</keyword>
<dbReference type="InterPro" id="IPR000073">
    <property type="entry name" value="AB_hydrolase_1"/>
</dbReference>
<dbReference type="Proteomes" id="UP001197378">
    <property type="component" value="Unassembled WGS sequence"/>
</dbReference>
<organism evidence="3 4">
    <name type="scientific">Igneacidithiobacillus copahuensis</name>
    <dbReference type="NCBI Taxonomy" id="2724909"/>
    <lineage>
        <taxon>Bacteria</taxon>
        <taxon>Pseudomonadati</taxon>
        <taxon>Pseudomonadota</taxon>
        <taxon>Acidithiobacillia</taxon>
        <taxon>Acidithiobacillales</taxon>
        <taxon>Acidithiobacillaceae</taxon>
        <taxon>Igneacidithiobacillus</taxon>
    </lineage>
</organism>
<dbReference type="GO" id="GO:0016787">
    <property type="term" value="F:hydrolase activity"/>
    <property type="evidence" value="ECO:0007669"/>
    <property type="project" value="UniProtKB-KW"/>
</dbReference>
<protein>
    <submittedName>
        <fullName evidence="3">Alpha/beta hydrolase</fullName>
    </submittedName>
</protein>
<dbReference type="EMBL" id="JAAXYO010000097">
    <property type="protein sequence ID" value="MBU2788041.1"/>
    <property type="molecule type" value="Genomic_DNA"/>
</dbReference>
<name>A0AAE2YPU9_9PROT</name>
<reference evidence="3" key="1">
    <citation type="journal article" date="2021" name="ISME J.">
        <title>Genomic evolution of the class Acidithiobacillia: deep-branching Proteobacteria living in extreme acidic conditions.</title>
        <authorList>
            <person name="Moya-Beltran A."/>
            <person name="Beard S."/>
            <person name="Rojas-Villalobos C."/>
            <person name="Issotta F."/>
            <person name="Gallardo Y."/>
            <person name="Ulloa R."/>
            <person name="Giaveno A."/>
            <person name="Degli Esposti M."/>
            <person name="Johnson D.B."/>
            <person name="Quatrini R."/>
        </authorList>
    </citation>
    <scope>NUCLEOTIDE SEQUENCE</scope>
    <source>
        <strain evidence="3">VAN18-1</strain>
    </source>
</reference>
<sequence>MTTCPSGTCILVCPPETSRGIKLNLPESLRSYVQLDGTGTLPVVLGHGFGTDRSAWDALLRCLPEDLAYIRYDLAGAGSDTDTAHRYRADYHSTLFAYADDLIQLLDTLGLQSVTYIGHSMSCMIGAIAAVARPDLFARLILIGASPHYLKKPDYPGELQPTDLDTLYTAMATNYQAWAAGFAPQIFGLEDAALLTDYAKTLFRLQPDIALRTLQMIFHSDLRRLVENIRQPVHLINSRQDFAVPEGVALWLHEHISGSTLDWIEAPGHLPHVTSAPDVCLAICSYLPIEIY</sequence>
<evidence type="ECO:0000256" key="1">
    <source>
        <dbReference type="ARBA" id="ARBA00008645"/>
    </source>
</evidence>
<comment type="caution">
    <text evidence="3">The sequence shown here is derived from an EMBL/GenBank/DDBJ whole genome shotgun (WGS) entry which is preliminary data.</text>
</comment>
<evidence type="ECO:0000313" key="3">
    <source>
        <dbReference type="EMBL" id="MBU2788041.1"/>
    </source>
</evidence>
<dbReference type="PANTHER" id="PTHR43039">
    <property type="entry name" value="ESTERASE-RELATED"/>
    <property type="match status" value="1"/>
</dbReference>
<dbReference type="AlphaFoldDB" id="A0AAE2YPU9"/>